<reference evidence="2 3" key="1">
    <citation type="submission" date="2019-11" db="EMBL/GenBank/DDBJ databases">
        <title>Draft genome sequence of Labilibaculum sp. strain SYP isolated from Black Sea.</title>
        <authorList>
            <person name="Yadav S."/>
            <person name="Villanueva L."/>
        </authorList>
    </citation>
    <scope>NUCLEOTIDE SEQUENCE [LARGE SCALE GENOMIC DNA]</scope>
    <source>
        <strain evidence="2 3">44</strain>
    </source>
</reference>
<dbReference type="Proteomes" id="UP000462449">
    <property type="component" value="Unassembled WGS sequence"/>
</dbReference>
<dbReference type="EMBL" id="QTZN02000012">
    <property type="protein sequence ID" value="MVB06759.1"/>
    <property type="molecule type" value="Genomic_DNA"/>
</dbReference>
<protein>
    <recommendedName>
        <fullName evidence="5">RHS repeat protein</fullName>
    </recommendedName>
</protein>
<dbReference type="Gene3D" id="2.180.10.10">
    <property type="entry name" value="RHS repeat-associated core"/>
    <property type="match status" value="1"/>
</dbReference>
<dbReference type="Proteomes" id="UP000285951">
    <property type="component" value="Unassembled WGS sequence"/>
</dbReference>
<dbReference type="EMBL" id="WOTW01000012">
    <property type="protein sequence ID" value="MUP37554.1"/>
    <property type="molecule type" value="Genomic_DNA"/>
</dbReference>
<dbReference type="RefSeq" id="WP_156195304.1">
    <property type="nucleotide sequence ID" value="NZ_QTZN02000012.1"/>
</dbReference>
<gene>
    <name evidence="2" type="ORF">DWB62_006970</name>
    <name evidence="1" type="ORF">GNY23_06970</name>
</gene>
<name>A0A7M4D4H5_9BACT</name>
<sequence length="233" mass="27743">MMNLLILLLSFTSIQEKAVTKEYQFIGCGQYTYNEEGLCSGKLSFDSKKRLKKKVLYFYDEQGNKIKTEKYNVTNKLITVYEYQFNEKKQKTKSYKIDHLKNKVSSKRYTYDDKGRNIETEYYSNNALLKTVKYAFNEFGHQIESTTYNAEGKRTSLFYTENKYDKNGRLSEKYTRDTNGKLVKLNHYDYNKESQRSTSFTYYHSGKRPNSKRIYEYDSNGRKVGFIKYIVIE</sequence>
<comment type="caution">
    <text evidence="1">The sequence shown here is derived from an EMBL/GenBank/DDBJ whole genome shotgun (WGS) entry which is preliminary data.</text>
</comment>
<evidence type="ECO:0000313" key="2">
    <source>
        <dbReference type="EMBL" id="MVB06759.1"/>
    </source>
</evidence>
<evidence type="ECO:0000313" key="1">
    <source>
        <dbReference type="EMBL" id="MUP37554.1"/>
    </source>
</evidence>
<evidence type="ECO:0000313" key="4">
    <source>
        <dbReference type="Proteomes" id="UP000462449"/>
    </source>
</evidence>
<evidence type="ECO:0008006" key="5">
    <source>
        <dbReference type="Google" id="ProtNLM"/>
    </source>
</evidence>
<organism evidence="1 4">
    <name type="scientific">Labilibaculum euxinus</name>
    <dbReference type="NCBI Taxonomy" id="2686357"/>
    <lineage>
        <taxon>Bacteria</taxon>
        <taxon>Pseudomonadati</taxon>
        <taxon>Bacteroidota</taxon>
        <taxon>Bacteroidia</taxon>
        <taxon>Marinilabiliales</taxon>
        <taxon>Marinifilaceae</taxon>
        <taxon>Labilibaculum</taxon>
    </lineage>
</organism>
<reference evidence="1 4" key="2">
    <citation type="submission" date="2019-12" db="EMBL/GenBank/DDBJ databases">
        <title>Draft genome sequence of Labilibaculum sp. strain 44 isolated from deep waters of Black Sea.</title>
        <authorList>
            <person name="Yadav S."/>
            <person name="Villanueva L."/>
        </authorList>
    </citation>
    <scope>NUCLEOTIDE SEQUENCE [LARGE SCALE GENOMIC DNA]</scope>
    <source>
        <strain evidence="1 4">44</strain>
    </source>
</reference>
<proteinExistence type="predicted"/>
<evidence type="ECO:0000313" key="3">
    <source>
        <dbReference type="Proteomes" id="UP000285951"/>
    </source>
</evidence>
<dbReference type="AlphaFoldDB" id="A0A7M4D4H5"/>
<dbReference type="OrthoDB" id="1120853at2"/>
<keyword evidence="3" id="KW-1185">Reference proteome</keyword>
<accession>A0A7M4D4H5</accession>